<reference evidence="3 4" key="2">
    <citation type="submission" date="2024-07" db="EMBL/GenBank/DDBJ databases">
        <authorList>
            <person name="Akdeniz Z."/>
        </authorList>
    </citation>
    <scope>NUCLEOTIDE SEQUENCE [LARGE SCALE GENOMIC DNA]</scope>
</reference>
<keyword evidence="1" id="KW-0175">Coiled coil</keyword>
<dbReference type="Proteomes" id="UP001642409">
    <property type="component" value="Unassembled WGS sequence"/>
</dbReference>
<keyword evidence="4" id="KW-1185">Reference proteome</keyword>
<evidence type="ECO:0000313" key="4">
    <source>
        <dbReference type="Proteomes" id="UP001642409"/>
    </source>
</evidence>
<dbReference type="EMBL" id="CATOUU010000924">
    <property type="protein sequence ID" value="CAI9959848.1"/>
    <property type="molecule type" value="Genomic_DNA"/>
</dbReference>
<evidence type="ECO:0000313" key="3">
    <source>
        <dbReference type="EMBL" id="CAL6040753.1"/>
    </source>
</evidence>
<dbReference type="AlphaFoldDB" id="A0AA86V941"/>
<accession>A0AA86V941</accession>
<evidence type="ECO:0000313" key="2">
    <source>
        <dbReference type="EMBL" id="CAI9959848.1"/>
    </source>
</evidence>
<dbReference type="EMBL" id="CAXDID020000146">
    <property type="protein sequence ID" value="CAL6040753.1"/>
    <property type="molecule type" value="Genomic_DNA"/>
</dbReference>
<reference evidence="2" key="1">
    <citation type="submission" date="2023-06" db="EMBL/GenBank/DDBJ databases">
        <authorList>
            <person name="Kurt Z."/>
        </authorList>
    </citation>
    <scope>NUCLEOTIDE SEQUENCE</scope>
</reference>
<evidence type="ECO:0000256" key="1">
    <source>
        <dbReference type="SAM" id="Coils"/>
    </source>
</evidence>
<proteinExistence type="predicted"/>
<organism evidence="2">
    <name type="scientific">Hexamita inflata</name>
    <dbReference type="NCBI Taxonomy" id="28002"/>
    <lineage>
        <taxon>Eukaryota</taxon>
        <taxon>Metamonada</taxon>
        <taxon>Diplomonadida</taxon>
        <taxon>Hexamitidae</taxon>
        <taxon>Hexamitinae</taxon>
        <taxon>Hexamita</taxon>
    </lineage>
</organism>
<comment type="caution">
    <text evidence="2">The sequence shown here is derived from an EMBL/GenBank/DDBJ whole genome shotgun (WGS) entry which is preliminary data.</text>
</comment>
<sequence length="521" mass="58836">MFIYTENTKQSDIQIEMFQVNQFAVFGFNSNGQEIVNSHIFVKINYSILTGALICLECDISVQNSSLQFIASGLQLSALIIKSIKQIELKQSNISYRFNCNYSSGIANQINSVLNTFNIDNVILTGYNNDNILNGYICSKLFVNTNINISVFSICVNNNMKQTGMSEFSLSITGVEIFTCESVCIDNKIVTYGICFDLIPFSTILDNHTQVCNLPLILDQINNICVCIEGYYFSVDRCVNIEQQFVDVDGNMSLLALTMQFEISQAVITMNQQLSDVETKIYKQLDNISLNMDVNLKNIEYDIQSTNTSLHKTLNTNQDIINANFGKVQTSQLAVKDQITQFKAESIYKVESVNQAVLDLKSLSSTRFTQLDSIQQFLQQMNDAFNNKMNQLNAKINELSVNISIQTSGCKTVGATPEGDGLCKCTQTLGNLPDQFQGPSIGDRTHIIYVLQGKQSIFSPKLNLCCTRYQYYDYVNSIIYRYICGDGLEYAQQQVEQQVEHNQDFSLKTREYTNIPSRGYY</sequence>
<feature type="coiled-coil region" evidence="1">
    <location>
        <begin position="375"/>
        <end position="402"/>
    </location>
</feature>
<name>A0AA86V941_9EUKA</name>
<protein>
    <submittedName>
        <fullName evidence="3">Hypothetical_protein</fullName>
    </submittedName>
</protein>
<gene>
    <name evidence="3" type="ORF">HINF_LOCUS38488</name>
    <name evidence="2" type="ORF">HINF_LOCUS47493</name>
</gene>